<dbReference type="InterPro" id="IPR027268">
    <property type="entry name" value="Peptidase_M4/M1_CTD_sf"/>
</dbReference>
<organism evidence="1 2">
    <name type="scientific">Parelaphostrongylus tenuis</name>
    <name type="common">Meningeal worm</name>
    <dbReference type="NCBI Taxonomy" id="148309"/>
    <lineage>
        <taxon>Eukaryota</taxon>
        <taxon>Metazoa</taxon>
        <taxon>Ecdysozoa</taxon>
        <taxon>Nematoda</taxon>
        <taxon>Chromadorea</taxon>
        <taxon>Rhabditida</taxon>
        <taxon>Rhabditina</taxon>
        <taxon>Rhabditomorpha</taxon>
        <taxon>Strongyloidea</taxon>
        <taxon>Metastrongylidae</taxon>
        <taxon>Parelaphostrongylus</taxon>
    </lineage>
</organism>
<protein>
    <submittedName>
        <fullName evidence="1">Uncharacterized protein</fullName>
    </submittedName>
</protein>
<dbReference type="Gene3D" id="1.10.390.10">
    <property type="entry name" value="Neutral Protease Domain 2"/>
    <property type="match status" value="1"/>
</dbReference>
<gene>
    <name evidence="1" type="ORF">KIN20_008600</name>
</gene>
<dbReference type="AlphaFoldDB" id="A0AAD5MMY6"/>
<dbReference type="EMBL" id="JAHQIW010001340">
    <property type="protein sequence ID" value="KAJ1352296.1"/>
    <property type="molecule type" value="Genomic_DNA"/>
</dbReference>
<evidence type="ECO:0000313" key="1">
    <source>
        <dbReference type="EMBL" id="KAJ1352296.1"/>
    </source>
</evidence>
<reference evidence="1" key="1">
    <citation type="submission" date="2021-06" db="EMBL/GenBank/DDBJ databases">
        <title>Parelaphostrongylus tenuis whole genome reference sequence.</title>
        <authorList>
            <person name="Garwood T.J."/>
            <person name="Larsen P.A."/>
            <person name="Fountain-Jones N.M."/>
            <person name="Garbe J.R."/>
            <person name="Macchietto M.G."/>
            <person name="Kania S.A."/>
            <person name="Gerhold R.W."/>
            <person name="Richards J.E."/>
            <person name="Wolf T.M."/>
        </authorList>
    </citation>
    <scope>NUCLEOTIDE SEQUENCE</scope>
    <source>
        <strain evidence="1">MNPRO001-30</strain>
        <tissue evidence="1">Meninges</tissue>
    </source>
</reference>
<evidence type="ECO:0000313" key="2">
    <source>
        <dbReference type="Proteomes" id="UP001196413"/>
    </source>
</evidence>
<keyword evidence="2" id="KW-1185">Reference proteome</keyword>
<sequence length="148" mass="16657">MAVCDVASTFMPNTANDLLSLAFEKEDLTDYIAYKVAAAMMGHDERWERFILSKYVAIQLTEDFFAPNHSLIMPYNVTNAEINSHCYLKGVVLLETLETVVGEDYMLAVIRNLVATKNSFDLKSFLFYFEGIAVDVNVSIAEVCCDMV</sequence>
<name>A0AAD5MMY6_PARTN</name>
<proteinExistence type="predicted"/>
<comment type="caution">
    <text evidence="1">The sequence shown here is derived from an EMBL/GenBank/DDBJ whole genome shotgun (WGS) entry which is preliminary data.</text>
</comment>
<dbReference type="Proteomes" id="UP001196413">
    <property type="component" value="Unassembled WGS sequence"/>
</dbReference>
<dbReference type="SUPFAM" id="SSF55486">
    <property type="entry name" value="Metalloproteases ('zincins'), catalytic domain"/>
    <property type="match status" value="1"/>
</dbReference>
<accession>A0AAD5MMY6</accession>